<feature type="domain" description="G-protein coupled receptors family 1 profile" evidence="13">
    <location>
        <begin position="327"/>
        <end position="607"/>
    </location>
</feature>
<evidence type="ECO:0000256" key="9">
    <source>
        <dbReference type="ARBA" id="ARBA00023224"/>
    </source>
</evidence>
<dbReference type="GO" id="GO:0071880">
    <property type="term" value="P:adenylate cyclase-activating adrenergic receptor signaling pathway"/>
    <property type="evidence" value="ECO:0007669"/>
    <property type="project" value="TreeGrafter"/>
</dbReference>
<dbReference type="GO" id="GO:0004989">
    <property type="term" value="F:octopamine receptor activity"/>
    <property type="evidence" value="ECO:0007669"/>
    <property type="project" value="TreeGrafter"/>
</dbReference>
<gene>
    <name evidence="14" type="ORF">FF38_11888</name>
</gene>
<feature type="compositionally biased region" description="Low complexity" evidence="11">
    <location>
        <begin position="165"/>
        <end position="183"/>
    </location>
</feature>
<feature type="transmembrane region" description="Helical" evidence="12">
    <location>
        <begin position="555"/>
        <end position="575"/>
    </location>
</feature>
<dbReference type="PANTHER" id="PTHR24248:SF134">
    <property type="entry name" value="OCTOPAMINE RECEPTOR BETA-1R"/>
    <property type="match status" value="1"/>
</dbReference>
<dbReference type="PROSITE" id="PS50262">
    <property type="entry name" value="G_PROTEIN_RECEP_F1_2"/>
    <property type="match status" value="1"/>
</dbReference>
<dbReference type="FunFam" id="1.20.1070.10:FF:000685">
    <property type="entry name" value="Octopamine receptor beta-1R"/>
    <property type="match status" value="1"/>
</dbReference>
<evidence type="ECO:0000256" key="8">
    <source>
        <dbReference type="ARBA" id="ARBA00023170"/>
    </source>
</evidence>
<dbReference type="InterPro" id="IPR002233">
    <property type="entry name" value="ADR_fam"/>
</dbReference>
<keyword evidence="7 12" id="KW-0472">Membrane</keyword>
<dbReference type="InterPro" id="IPR017452">
    <property type="entry name" value="GPCR_Rhodpsn_7TM"/>
</dbReference>
<evidence type="ECO:0000259" key="13">
    <source>
        <dbReference type="PROSITE" id="PS50262"/>
    </source>
</evidence>
<organism evidence="14 15">
    <name type="scientific">Lucilia cuprina</name>
    <name type="common">Green bottle fly</name>
    <name type="synonym">Australian sheep blowfly</name>
    <dbReference type="NCBI Taxonomy" id="7375"/>
    <lineage>
        <taxon>Eukaryota</taxon>
        <taxon>Metazoa</taxon>
        <taxon>Ecdysozoa</taxon>
        <taxon>Arthropoda</taxon>
        <taxon>Hexapoda</taxon>
        <taxon>Insecta</taxon>
        <taxon>Pterygota</taxon>
        <taxon>Neoptera</taxon>
        <taxon>Endopterygota</taxon>
        <taxon>Diptera</taxon>
        <taxon>Brachycera</taxon>
        <taxon>Muscomorpha</taxon>
        <taxon>Oestroidea</taxon>
        <taxon>Calliphoridae</taxon>
        <taxon>Luciliinae</taxon>
        <taxon>Lucilia</taxon>
    </lineage>
</organism>
<dbReference type="PROSITE" id="PS00237">
    <property type="entry name" value="G_PROTEIN_RECEP_F1_1"/>
    <property type="match status" value="1"/>
</dbReference>
<keyword evidence="9 10" id="KW-0807">Transducer</keyword>
<dbReference type="PRINTS" id="PR00237">
    <property type="entry name" value="GPCRRHODOPSN"/>
</dbReference>
<evidence type="ECO:0000256" key="11">
    <source>
        <dbReference type="SAM" id="MobiDB-lite"/>
    </source>
</evidence>
<dbReference type="AlphaFoldDB" id="A0A0L0BYA7"/>
<dbReference type="STRING" id="7375.A0A0L0BYA7"/>
<reference evidence="14 15" key="1">
    <citation type="journal article" date="2015" name="Nat. Commun.">
        <title>Lucilia cuprina genome unlocks parasitic fly biology to underpin future interventions.</title>
        <authorList>
            <person name="Anstead C.A."/>
            <person name="Korhonen P.K."/>
            <person name="Young N.D."/>
            <person name="Hall R.S."/>
            <person name="Jex A.R."/>
            <person name="Murali S.C."/>
            <person name="Hughes D.S."/>
            <person name="Lee S.F."/>
            <person name="Perry T."/>
            <person name="Stroehlein A.J."/>
            <person name="Ansell B.R."/>
            <person name="Breugelmans B."/>
            <person name="Hofmann A."/>
            <person name="Qu J."/>
            <person name="Dugan S."/>
            <person name="Lee S.L."/>
            <person name="Chao H."/>
            <person name="Dinh H."/>
            <person name="Han Y."/>
            <person name="Doddapaneni H.V."/>
            <person name="Worley K.C."/>
            <person name="Muzny D.M."/>
            <person name="Ioannidis P."/>
            <person name="Waterhouse R.M."/>
            <person name="Zdobnov E.M."/>
            <person name="James P.J."/>
            <person name="Bagnall N.H."/>
            <person name="Kotze A.C."/>
            <person name="Gibbs R.A."/>
            <person name="Richards S."/>
            <person name="Batterham P."/>
            <person name="Gasser R.B."/>
        </authorList>
    </citation>
    <scope>NUCLEOTIDE SEQUENCE [LARGE SCALE GENOMIC DNA]</scope>
    <source>
        <strain evidence="14 15">LS</strain>
        <tissue evidence="14">Full body</tissue>
    </source>
</reference>
<keyword evidence="15" id="KW-1185">Reference proteome</keyword>
<keyword evidence="8 10" id="KW-0675">Receptor</keyword>
<accession>A0A0L0BYA7</accession>
<sequence>MWQSMKKYQQQRHRLQQQYVNQHHYLNNYHHTSKCCNHYHQKQHYCHYYRLKLKYLKSLQPQKQQKLQLQHQQQQQQQHKQLLKLRHVAHKSLMYSNSNNNCFGYNTTLAAPIALTTTKNLSFAFGYNHNLSITTTTILPPVLSTNTVTTTTLLMSLINMTNISSSSSSSSLKQSQSTQSQMHQPHHQQHHHQQQQPHQQHHHIHIDQDANTKYLNFVANGLLDTSGVVGGEGVVGNGGGELSDDAFSISGFGSMGASGVGIGGGVVGVGSGESITSVADASVSSGVDGSGGGSISVPIDALNESHLIFVIVKCFIIIFIILAAILGNMLVIVSVMRHRKLRIITNYFVVSLAVADMLVALCAMTFNASVEISGKWMFGSVMCDIWNSFDVYFSTASIMHLCCISVDRYYAIVQPLDYPLIMTHKRVFIMLVIVWLAPALLSFLPICSGWYTTSDNWRYLKSNPHICEFKVNKPYAIVSSSVSFWIPGIVMLSMYYRIYQEADRQERLVYRSKVAAILLEKHLQISQIPKPRPSIQVEQSTISTMRRERKAARTLGIIMSAFLLCWLPFFLWYIITSLCDSCTTPRIVVGILFWIGYFNSALNPIIYAYFNRDFRAAFKKTLKSCCPYKLINCRVSAGGEMPPFVNSTASSEIHMNIIRARQYATSSSSNQLQTLYQN</sequence>
<dbReference type="GO" id="GO:0004935">
    <property type="term" value="F:adrenergic receptor activity"/>
    <property type="evidence" value="ECO:0007669"/>
    <property type="project" value="InterPro"/>
</dbReference>
<comment type="caution">
    <text evidence="14">The sequence shown here is derived from an EMBL/GenBank/DDBJ whole genome shotgun (WGS) entry which is preliminary data.</text>
</comment>
<dbReference type="SMART" id="SM01381">
    <property type="entry name" value="7TM_GPCR_Srsx"/>
    <property type="match status" value="1"/>
</dbReference>
<dbReference type="Proteomes" id="UP000037069">
    <property type="component" value="Unassembled WGS sequence"/>
</dbReference>
<evidence type="ECO:0000313" key="14">
    <source>
        <dbReference type="EMBL" id="KNC25005.1"/>
    </source>
</evidence>
<dbReference type="Pfam" id="PF00001">
    <property type="entry name" value="7tm_1"/>
    <property type="match status" value="1"/>
</dbReference>
<feature type="transmembrane region" description="Helical" evidence="12">
    <location>
        <begin position="386"/>
        <end position="406"/>
    </location>
</feature>
<dbReference type="CDD" id="cd15066">
    <property type="entry name" value="7tmA_DmOct-betaAR-like"/>
    <property type="match status" value="1"/>
</dbReference>
<evidence type="ECO:0000256" key="3">
    <source>
        <dbReference type="ARBA" id="ARBA00022475"/>
    </source>
</evidence>
<evidence type="ECO:0000256" key="2">
    <source>
        <dbReference type="ARBA" id="ARBA00010663"/>
    </source>
</evidence>
<dbReference type="SUPFAM" id="SSF81321">
    <property type="entry name" value="Family A G protein-coupled receptor-like"/>
    <property type="match status" value="1"/>
</dbReference>
<feature type="compositionally biased region" description="Basic residues" evidence="11">
    <location>
        <begin position="184"/>
        <end position="204"/>
    </location>
</feature>
<dbReference type="PRINTS" id="PR01103">
    <property type="entry name" value="ADRENERGICR"/>
</dbReference>
<name>A0A0L0BYA7_LUCCU</name>
<dbReference type="InterPro" id="IPR000276">
    <property type="entry name" value="GPCR_Rhodpsn"/>
</dbReference>
<evidence type="ECO:0000256" key="4">
    <source>
        <dbReference type="ARBA" id="ARBA00022692"/>
    </source>
</evidence>
<feature type="region of interest" description="Disordered" evidence="11">
    <location>
        <begin position="165"/>
        <end position="206"/>
    </location>
</feature>
<comment type="similarity">
    <text evidence="2 10">Belongs to the G-protein coupled receptor 1 family.</text>
</comment>
<proteinExistence type="inferred from homology"/>
<evidence type="ECO:0000256" key="10">
    <source>
        <dbReference type="RuleBase" id="RU000688"/>
    </source>
</evidence>
<evidence type="ECO:0000256" key="1">
    <source>
        <dbReference type="ARBA" id="ARBA00004651"/>
    </source>
</evidence>
<feature type="transmembrane region" description="Helical" evidence="12">
    <location>
        <begin position="475"/>
        <end position="498"/>
    </location>
</feature>
<feature type="transmembrane region" description="Helical" evidence="12">
    <location>
        <begin position="427"/>
        <end position="451"/>
    </location>
</feature>
<dbReference type="PANTHER" id="PTHR24248">
    <property type="entry name" value="ADRENERGIC RECEPTOR-RELATED G-PROTEIN COUPLED RECEPTOR"/>
    <property type="match status" value="1"/>
</dbReference>
<dbReference type="OrthoDB" id="5957871at2759"/>
<evidence type="ECO:0000256" key="5">
    <source>
        <dbReference type="ARBA" id="ARBA00022989"/>
    </source>
</evidence>
<protein>
    <submittedName>
        <fullName evidence="14">Octopamine receptor beta-1R</fullName>
    </submittedName>
</protein>
<keyword evidence="5 12" id="KW-1133">Transmembrane helix</keyword>
<evidence type="ECO:0000256" key="7">
    <source>
        <dbReference type="ARBA" id="ARBA00023136"/>
    </source>
</evidence>
<feature type="transmembrane region" description="Helical" evidence="12">
    <location>
        <begin position="347"/>
        <end position="366"/>
    </location>
</feature>
<dbReference type="Gene3D" id="1.20.1070.10">
    <property type="entry name" value="Rhodopsin 7-helix transmembrane proteins"/>
    <property type="match status" value="1"/>
</dbReference>
<keyword evidence="3" id="KW-1003">Cell membrane</keyword>
<keyword evidence="6 10" id="KW-0297">G-protein coupled receptor</keyword>
<evidence type="ECO:0000313" key="15">
    <source>
        <dbReference type="Proteomes" id="UP000037069"/>
    </source>
</evidence>
<evidence type="ECO:0000256" key="12">
    <source>
        <dbReference type="SAM" id="Phobius"/>
    </source>
</evidence>
<dbReference type="GO" id="GO:0005886">
    <property type="term" value="C:plasma membrane"/>
    <property type="evidence" value="ECO:0007669"/>
    <property type="project" value="UniProtKB-SubCell"/>
</dbReference>
<keyword evidence="4 10" id="KW-0812">Transmembrane</keyword>
<comment type="subcellular location">
    <subcellularLocation>
        <location evidence="1">Cell membrane</location>
        <topology evidence="1">Multi-pass membrane protein</topology>
    </subcellularLocation>
</comment>
<feature type="transmembrane region" description="Helical" evidence="12">
    <location>
        <begin position="307"/>
        <end position="335"/>
    </location>
</feature>
<dbReference type="GO" id="GO:0043410">
    <property type="term" value="P:positive regulation of MAPK cascade"/>
    <property type="evidence" value="ECO:0007669"/>
    <property type="project" value="TreeGrafter"/>
</dbReference>
<dbReference type="EMBL" id="JRES01001160">
    <property type="protein sequence ID" value="KNC25005.1"/>
    <property type="molecule type" value="Genomic_DNA"/>
</dbReference>
<feature type="transmembrane region" description="Helical" evidence="12">
    <location>
        <begin position="587"/>
        <end position="610"/>
    </location>
</feature>
<evidence type="ECO:0000256" key="6">
    <source>
        <dbReference type="ARBA" id="ARBA00023040"/>
    </source>
</evidence>